<comment type="caution">
    <text evidence="2">The sequence shown here is derived from an EMBL/GenBank/DDBJ whole genome shotgun (WGS) entry which is preliminary data.</text>
</comment>
<sequence length="120" mass="13138">MKMTFLARASSVAAFLLIFAPAHAQIRTDQGTDVSKSCEQGLALPAPYGESDLKGNAKFPAYCKCFMSKFEVRAMKAAKYMQANPGKAPPGTLEQSNAEELEMRNSCRKQFGLPQVVFPK</sequence>
<gene>
    <name evidence="2" type="ORF">ACFOPH_08880</name>
</gene>
<dbReference type="Proteomes" id="UP001595665">
    <property type="component" value="Unassembled WGS sequence"/>
</dbReference>
<reference evidence="3" key="1">
    <citation type="journal article" date="2019" name="Int. J. Syst. Evol. Microbiol.">
        <title>The Global Catalogue of Microorganisms (GCM) 10K type strain sequencing project: providing services to taxonomists for standard genome sequencing and annotation.</title>
        <authorList>
            <consortium name="The Broad Institute Genomics Platform"/>
            <consortium name="The Broad Institute Genome Sequencing Center for Infectious Disease"/>
            <person name="Wu L."/>
            <person name="Ma J."/>
        </authorList>
    </citation>
    <scope>NUCLEOTIDE SEQUENCE [LARGE SCALE GENOMIC DNA]</scope>
    <source>
        <strain evidence="3">CCM 7480</strain>
    </source>
</reference>
<feature type="chain" id="PRO_5045612892" evidence="1">
    <location>
        <begin position="25"/>
        <end position="120"/>
    </location>
</feature>
<evidence type="ECO:0000256" key="1">
    <source>
        <dbReference type="SAM" id="SignalP"/>
    </source>
</evidence>
<proteinExistence type="predicted"/>
<feature type="signal peptide" evidence="1">
    <location>
        <begin position="1"/>
        <end position="24"/>
    </location>
</feature>
<protein>
    <submittedName>
        <fullName evidence="2">Uncharacterized protein</fullName>
    </submittedName>
</protein>
<keyword evidence="1" id="KW-0732">Signal</keyword>
<name>A0ABV7PGR3_9BURK</name>
<evidence type="ECO:0000313" key="3">
    <source>
        <dbReference type="Proteomes" id="UP001595665"/>
    </source>
</evidence>
<organism evidence="2 3">
    <name type="scientific">Massilia haematophila</name>
    <dbReference type="NCBI Taxonomy" id="457923"/>
    <lineage>
        <taxon>Bacteria</taxon>
        <taxon>Pseudomonadati</taxon>
        <taxon>Pseudomonadota</taxon>
        <taxon>Betaproteobacteria</taxon>
        <taxon>Burkholderiales</taxon>
        <taxon>Oxalobacteraceae</taxon>
        <taxon>Telluria group</taxon>
        <taxon>Massilia</taxon>
    </lineage>
</organism>
<accession>A0ABV7PGR3</accession>
<dbReference type="RefSeq" id="WP_312550199.1">
    <property type="nucleotide sequence ID" value="NZ_JBHRVV010000001.1"/>
</dbReference>
<dbReference type="EMBL" id="JBHRVV010000001">
    <property type="protein sequence ID" value="MFC3458360.1"/>
    <property type="molecule type" value="Genomic_DNA"/>
</dbReference>
<evidence type="ECO:0000313" key="2">
    <source>
        <dbReference type="EMBL" id="MFC3458360.1"/>
    </source>
</evidence>
<keyword evidence="3" id="KW-1185">Reference proteome</keyword>